<evidence type="ECO:0000259" key="7">
    <source>
        <dbReference type="PROSITE" id="PS51324"/>
    </source>
</evidence>
<reference evidence="8" key="1">
    <citation type="journal article" date="2020" name="Nature">
        <title>Giant virus diversity and host interactions through global metagenomics.</title>
        <authorList>
            <person name="Schulz F."/>
            <person name="Roux S."/>
            <person name="Paez-Espino D."/>
            <person name="Jungbluth S."/>
            <person name="Walsh D.A."/>
            <person name="Denef V.J."/>
            <person name="McMahon K.D."/>
            <person name="Konstantinidis K.T."/>
            <person name="Eloe-Fadrosh E.A."/>
            <person name="Kyrpides N.C."/>
            <person name="Woyke T."/>
        </authorList>
    </citation>
    <scope>NUCLEOTIDE SEQUENCE</scope>
    <source>
        <strain evidence="8">GVMAG-S-1063924-116</strain>
    </source>
</reference>
<evidence type="ECO:0000313" key="8">
    <source>
        <dbReference type="EMBL" id="QHU08612.1"/>
    </source>
</evidence>
<keyword evidence="4" id="KW-0274">FAD</keyword>
<dbReference type="InterPro" id="IPR017905">
    <property type="entry name" value="ERV/ALR_sulphydryl_oxidase"/>
</dbReference>
<accession>A0A6C0JS84</accession>
<keyword evidence="6" id="KW-1015">Disulfide bond</keyword>
<sequence length="103" mass="12236">MNTNPTYLTRKRYGQIHWRRIHGRAIKVRDRNDLIEFNEMMKCVASTYECKLCSGHIKEYINRVGLPKAPCDAFRWTVEFHNDNNRRLGKPEVTLVEAYLIHS</sequence>
<dbReference type="Gene3D" id="1.20.120.310">
    <property type="entry name" value="ERV/ALR sulfhydryl oxidase domain"/>
    <property type="match status" value="1"/>
</dbReference>
<dbReference type="EC" id="1.8.3.2" evidence="2"/>
<keyword evidence="5" id="KW-0560">Oxidoreductase</keyword>
<organism evidence="8">
    <name type="scientific">viral metagenome</name>
    <dbReference type="NCBI Taxonomy" id="1070528"/>
    <lineage>
        <taxon>unclassified sequences</taxon>
        <taxon>metagenomes</taxon>
        <taxon>organismal metagenomes</taxon>
    </lineage>
</organism>
<proteinExistence type="predicted"/>
<dbReference type="EMBL" id="MN740698">
    <property type="protein sequence ID" value="QHU08612.1"/>
    <property type="molecule type" value="Genomic_DNA"/>
</dbReference>
<evidence type="ECO:0000256" key="3">
    <source>
        <dbReference type="ARBA" id="ARBA00022630"/>
    </source>
</evidence>
<name>A0A6C0JS84_9ZZZZ</name>
<dbReference type="SUPFAM" id="SSF69000">
    <property type="entry name" value="FAD-dependent thiol oxidase"/>
    <property type="match status" value="1"/>
</dbReference>
<evidence type="ECO:0000256" key="1">
    <source>
        <dbReference type="ARBA" id="ARBA00001974"/>
    </source>
</evidence>
<comment type="cofactor">
    <cofactor evidence="1">
        <name>FAD</name>
        <dbReference type="ChEBI" id="CHEBI:57692"/>
    </cofactor>
</comment>
<dbReference type="InterPro" id="IPR036774">
    <property type="entry name" value="ERV/ALR_sulphydryl_oxid_sf"/>
</dbReference>
<evidence type="ECO:0000256" key="4">
    <source>
        <dbReference type="ARBA" id="ARBA00022827"/>
    </source>
</evidence>
<dbReference type="Pfam" id="PF04777">
    <property type="entry name" value="Evr1_Alr"/>
    <property type="match status" value="1"/>
</dbReference>
<dbReference type="PROSITE" id="PS51324">
    <property type="entry name" value="ERV_ALR"/>
    <property type="match status" value="1"/>
</dbReference>
<protein>
    <recommendedName>
        <fullName evidence="2">thiol oxidase</fullName>
        <ecNumber evidence="2">1.8.3.2</ecNumber>
    </recommendedName>
</protein>
<evidence type="ECO:0000256" key="2">
    <source>
        <dbReference type="ARBA" id="ARBA00012512"/>
    </source>
</evidence>
<feature type="domain" description="ERV/ALR sulfhydryl oxidase" evidence="7">
    <location>
        <begin position="3"/>
        <end position="103"/>
    </location>
</feature>
<evidence type="ECO:0000256" key="6">
    <source>
        <dbReference type="ARBA" id="ARBA00023157"/>
    </source>
</evidence>
<keyword evidence="3" id="KW-0285">Flavoprotein</keyword>
<evidence type="ECO:0000256" key="5">
    <source>
        <dbReference type="ARBA" id="ARBA00023002"/>
    </source>
</evidence>
<dbReference type="AlphaFoldDB" id="A0A6C0JS84"/>
<dbReference type="GO" id="GO:0016972">
    <property type="term" value="F:thiol oxidase activity"/>
    <property type="evidence" value="ECO:0007669"/>
    <property type="project" value="UniProtKB-EC"/>
</dbReference>